<feature type="compositionally biased region" description="Polar residues" evidence="2">
    <location>
        <begin position="482"/>
        <end position="493"/>
    </location>
</feature>
<feature type="region of interest" description="Disordered" evidence="2">
    <location>
        <begin position="2095"/>
        <end position="2124"/>
    </location>
</feature>
<feature type="compositionally biased region" description="Basic and acidic residues" evidence="2">
    <location>
        <begin position="2177"/>
        <end position="2192"/>
    </location>
</feature>
<keyword evidence="1" id="KW-0175">Coiled coil</keyword>
<feature type="compositionally biased region" description="Polar residues" evidence="2">
    <location>
        <begin position="1104"/>
        <end position="1120"/>
    </location>
</feature>
<feature type="region of interest" description="Disordered" evidence="2">
    <location>
        <begin position="1532"/>
        <end position="1554"/>
    </location>
</feature>
<dbReference type="Pfam" id="PF15082">
    <property type="entry name" value="DUF4549"/>
    <property type="match status" value="1"/>
</dbReference>
<organism evidence="4 5">
    <name type="scientific">Petromyzon marinus</name>
    <name type="common">Sea lamprey</name>
    <dbReference type="NCBI Taxonomy" id="7757"/>
    <lineage>
        <taxon>Eukaryota</taxon>
        <taxon>Metazoa</taxon>
        <taxon>Chordata</taxon>
        <taxon>Craniata</taxon>
        <taxon>Vertebrata</taxon>
        <taxon>Cyclostomata</taxon>
        <taxon>Hyperoartia</taxon>
        <taxon>Petromyzontiformes</taxon>
        <taxon>Petromyzontidae</taxon>
        <taxon>Petromyzon</taxon>
    </lineage>
</organism>
<feature type="region of interest" description="Disordered" evidence="2">
    <location>
        <begin position="1092"/>
        <end position="1129"/>
    </location>
</feature>
<evidence type="ECO:0000256" key="2">
    <source>
        <dbReference type="SAM" id="MobiDB-lite"/>
    </source>
</evidence>
<accession>A0AAJ7TJA5</accession>
<evidence type="ECO:0000313" key="5">
    <source>
        <dbReference type="RefSeq" id="XP_032818429.1"/>
    </source>
</evidence>
<dbReference type="PANTHER" id="PTHR33331">
    <property type="entry name" value="COILED-COIL DOMAIN-CONTAINING PROTEIN 162"/>
    <property type="match status" value="1"/>
</dbReference>
<keyword evidence="4" id="KW-1185">Reference proteome</keyword>
<protein>
    <submittedName>
        <fullName evidence="5">Uncharacterized protein LOC116947118 isoform X2</fullName>
    </submittedName>
</protein>
<proteinExistence type="predicted"/>
<feature type="domain" description="DUF4549" evidence="3">
    <location>
        <begin position="26"/>
        <end position="160"/>
    </location>
</feature>
<evidence type="ECO:0000256" key="1">
    <source>
        <dbReference type="SAM" id="Coils"/>
    </source>
</evidence>
<gene>
    <name evidence="5" type="primary">LOC116947118</name>
</gene>
<name>A0AAJ7TJA5_PETMA</name>
<feature type="region of interest" description="Disordered" evidence="2">
    <location>
        <begin position="1990"/>
        <end position="2009"/>
    </location>
</feature>
<reference evidence="5" key="1">
    <citation type="submission" date="2025-08" db="UniProtKB">
        <authorList>
            <consortium name="RefSeq"/>
        </authorList>
    </citation>
    <scope>IDENTIFICATION</scope>
    <source>
        <tissue evidence="5">Sperm</tissue>
    </source>
</reference>
<sequence length="2192" mass="241892">MQGDRVLDERLRAVLATVPGLPRISEGAQRLEQGLAGELSELRAQLQESGLLSGAASRSVSSVSVPKDASYFRRERELRLAQALQVSGALPVQVHADAILAELNTCLAREHMPGSLPLLLHQFFVDRMRELARLKHVLILRWERFCCHVPQMQHHYAAYQQHVALALREYSDARERARRLAAARDTLLAGVGAGADGTAGRVAPDDCAIYARWLVGHLRSVRLVHSFVRFLQWLPVSHGALAEPRGSKQEEEPDGGNQAEESPPRPGSTIQHSSALCVTTENAEEPLWDGGHGQHAEAFMPQLLSLLSHFGVDWSPPTPPGVPANGELLAMVSQKFGSIFKRQEEMKCFPVYSQVQPGGVGALGTVGVARRKEATWLPYIKVRPCQDPWQETAMQELRECRRRDELLHVLSQFLQISNAERVMLVLKKHAATMHRLEVTGHLQTTDSSHVWSEIYGSPALYQNSGDGSPSHPGEEPRPTHVPRTSHTTASASSGYSLRSALQQLGVDEERDDEDREAGVGGHVRRDYLAFMFLRHLRIRELQRECLGLLNYFRSVERSITIDQAGLSWQRGSMGSTSGGWVGAARGGGVPLPGRVGSQEHLYNSPADYMVREVEFMELTELENHQDFCSEEGAGLVQVRDPQGVLVMYDVALSDLRQLEAELLLVAQSCSALASTGTGTTGKRATHEEGADRFSLLMELWGCEAAFLQDKRQLVDCYFQAYEHSLDGEERVALAQIIADTVHQRPRFEQRSIDFAETYRMERACLQTLHQLLVGVMDRQVAAMRDYARSVWRDGERGNTLDYGLPPRIVPTEPIALASTSSAATRPLSLLEVHPSLGLVWRVTHALRLACSELSPPPSPQRLPSGTERLRVEQRVLRAALATWAAAETPELDYGAAVHRELFGEGLLGDPWCVCELGSALVGAGETRHGGEETPGQRAERALSSWALLLDVLSLRHRIAESAHETALLARLYKGLVGRMGFEECHLYLRPVPFEFASHGDGAGEGPVFLTATLDADASLDRFIPSQLPLAISELDEAPVKRLSFHSLDSLMQLMSRAGVECLQLILLCQVTHKNGLVAALQQASFCQLSPLPHKSKSAEDSEGSSRLSSASVGTPSASGRSESEWGGPAGAPGLSAKHPFLGKKSVTFADTQSSTWLAAQAFVSLQLERRGARDAALRGFLRWKGAHGALATHVEEVDKIKRILIVEFCQSVALRMAQFSARGQILASYAGLRTALAAMPALRDSHFMLGDGRERKGERDSESGLTADPRRLQARPRRVLSADGRVFLNAWFIPHPREVLQMFSTMEDAHCYRALRLVLRIACALHDIVLTLSVSALSVCTPLGTSQLPGATQLSSCRETHAIESELHEIQRQLDELKDPRSPEQAAELLCRYRQVTLLKFEAASSDSLRASGAVQVSEEASTTPRALGVPAASLYGAALRLPRPVQPGSPQAAELFPWRSFLNTEGPYPGMIGQLWQTQHGLQLRLCGLTVSGRRALNGEILGVSLLLEDVLQRAAAGGAAFVVAPLAERAPHGSGDDDDNDGGGTLLAPPLPGAPRADPLSTLALLEAFLLLCKRLELLKVEWGHQRPGVSDAAGLSKTYRVEILAPALKALACRMGLDAPAEARLEEATAVPAGASEVDVRMAQLEKLIDSLECTMIQETHRKISAELALAVSERAREEAALPTDLWRHPLMSENLTNERPAIVEDFVHHLLEHAQLSETEVRLDKVHLSRSLATLASHVMQRERSNFQAFSMFYEHLLRHQQRLLQQREQEVAALQEVAQPTEQLDVQRELGEGTLRLLVEVTSLRSQLAEARGAEERARQQARDEERAEYDALMRSLCSDLFAVMGALDEFRTELHQEALDSVALVRREGVESIRLLRRKSGVSREDYSLQRNLKKHEEVQRLREDKSHLETLVSKMRVLSYWRQSSLRRSHSKSTAELQQALARLRSEQACVRAEASAETTSLRARTQALQQALTWAQAEGQEARAQLQHEREQQLEKSHREQQERQVWRAREEAHASSAARLSLQLSQNERQLGTLSVELEKSERVAQLQHKRLGVESRQMRSQLEQERGLKLDAFQLVDELQGQLNGSQPLSLSAASHSRSSLSQLQGYSRSSSSSMRKVVQLPLAPRSAAVVRQAQNALTPGPSSPSPPPPCAALRRPKTASARLRGRRDPLVKDLDHTLSLP</sequence>
<feature type="region of interest" description="Disordered" evidence="2">
    <location>
        <begin position="242"/>
        <end position="273"/>
    </location>
</feature>
<dbReference type="Proteomes" id="UP001318040">
    <property type="component" value="Chromosome 29"/>
</dbReference>
<dbReference type="PANTHER" id="PTHR33331:SF13">
    <property type="entry name" value="COILED-COIL DOMAIN CONTAINING 162"/>
    <property type="match status" value="1"/>
</dbReference>
<feature type="coiled-coil region" evidence="1">
    <location>
        <begin position="1806"/>
        <end position="1833"/>
    </location>
</feature>
<evidence type="ECO:0000259" key="3">
    <source>
        <dbReference type="Pfam" id="PF15082"/>
    </source>
</evidence>
<feature type="region of interest" description="Disordered" evidence="2">
    <location>
        <begin position="461"/>
        <end position="493"/>
    </location>
</feature>
<dbReference type="InterPro" id="IPR040401">
    <property type="entry name" value="CCDC162"/>
</dbReference>
<evidence type="ECO:0000313" key="4">
    <source>
        <dbReference type="Proteomes" id="UP001318040"/>
    </source>
</evidence>
<dbReference type="InterPro" id="IPR029376">
    <property type="entry name" value="DUF4549"/>
</dbReference>
<feature type="compositionally biased region" description="Pro residues" evidence="2">
    <location>
        <begin position="2152"/>
        <end position="2161"/>
    </location>
</feature>
<feature type="compositionally biased region" description="Basic and acidic residues" evidence="2">
    <location>
        <begin position="1994"/>
        <end position="2009"/>
    </location>
</feature>
<dbReference type="RefSeq" id="XP_032818429.1">
    <property type="nucleotide sequence ID" value="XM_032962538.1"/>
</dbReference>
<feature type="region of interest" description="Disordered" evidence="2">
    <location>
        <begin position="2145"/>
        <end position="2192"/>
    </location>
</feature>
<feature type="compositionally biased region" description="Low complexity" evidence="2">
    <location>
        <begin position="2099"/>
        <end position="2124"/>
    </location>
</feature>
<feature type="coiled-coil region" evidence="1">
    <location>
        <begin position="1638"/>
        <end position="1665"/>
    </location>
</feature>